<name>A0ABP7YL12_9SPHI</name>
<evidence type="ECO:0000313" key="1">
    <source>
        <dbReference type="EMBL" id="GAA4137849.1"/>
    </source>
</evidence>
<evidence type="ECO:0008006" key="3">
    <source>
        <dbReference type="Google" id="ProtNLM"/>
    </source>
</evidence>
<sequence length="144" mass="16548">MIKGTVNPITGNLHMQYPSFSKTKKVDVKVRSYADAEAVLRIRTLKLISHELRSFINMRHFAYVNSDSLTKERFHAIKRFRFIIDSYSEGSILKLATMVVNARVSLSVLMPIKRSPAKTHFETHIIPVMEYCSAVVNNNHKNKL</sequence>
<organism evidence="1 2">
    <name type="scientific">Sphingobacterium kyonggiense</name>
    <dbReference type="NCBI Taxonomy" id="714075"/>
    <lineage>
        <taxon>Bacteria</taxon>
        <taxon>Pseudomonadati</taxon>
        <taxon>Bacteroidota</taxon>
        <taxon>Sphingobacteriia</taxon>
        <taxon>Sphingobacteriales</taxon>
        <taxon>Sphingobacteriaceae</taxon>
        <taxon>Sphingobacterium</taxon>
    </lineage>
</organism>
<dbReference type="EMBL" id="BAAAZI010000006">
    <property type="protein sequence ID" value="GAA4137849.1"/>
    <property type="molecule type" value="Genomic_DNA"/>
</dbReference>
<accession>A0ABP7YL12</accession>
<proteinExistence type="predicted"/>
<keyword evidence="2" id="KW-1185">Reference proteome</keyword>
<reference evidence="2" key="1">
    <citation type="journal article" date="2019" name="Int. J. Syst. Evol. Microbiol.">
        <title>The Global Catalogue of Microorganisms (GCM) 10K type strain sequencing project: providing services to taxonomists for standard genome sequencing and annotation.</title>
        <authorList>
            <consortium name="The Broad Institute Genomics Platform"/>
            <consortium name="The Broad Institute Genome Sequencing Center for Infectious Disease"/>
            <person name="Wu L."/>
            <person name="Ma J."/>
        </authorList>
    </citation>
    <scope>NUCLEOTIDE SEQUENCE [LARGE SCALE GENOMIC DNA]</scope>
    <source>
        <strain evidence="2">JCM 16704</strain>
    </source>
</reference>
<protein>
    <recommendedName>
        <fullName evidence="3">Integrase-like protein</fullName>
    </recommendedName>
</protein>
<gene>
    <name evidence="1" type="ORF">GCM10022216_14280</name>
</gene>
<comment type="caution">
    <text evidence="1">The sequence shown here is derived from an EMBL/GenBank/DDBJ whole genome shotgun (WGS) entry which is preliminary data.</text>
</comment>
<evidence type="ECO:0000313" key="2">
    <source>
        <dbReference type="Proteomes" id="UP001500101"/>
    </source>
</evidence>
<dbReference type="RefSeq" id="WP_344673934.1">
    <property type="nucleotide sequence ID" value="NZ_BAAAZI010000006.1"/>
</dbReference>
<dbReference type="Proteomes" id="UP001500101">
    <property type="component" value="Unassembled WGS sequence"/>
</dbReference>